<dbReference type="Proteomes" id="UP001165960">
    <property type="component" value="Unassembled WGS sequence"/>
</dbReference>
<keyword evidence="2" id="KW-1185">Reference proteome</keyword>
<reference evidence="1" key="1">
    <citation type="submission" date="2022-04" db="EMBL/GenBank/DDBJ databases">
        <title>Genome of the entomopathogenic fungus Entomophthora muscae.</title>
        <authorList>
            <person name="Elya C."/>
            <person name="Lovett B.R."/>
            <person name="Lee E."/>
            <person name="Macias A.M."/>
            <person name="Hajek A.E."/>
            <person name="De Bivort B.L."/>
            <person name="Kasson M.T."/>
            <person name="De Fine Licht H.H."/>
            <person name="Stajich J.E."/>
        </authorList>
    </citation>
    <scope>NUCLEOTIDE SEQUENCE</scope>
    <source>
        <strain evidence="1">Berkeley</strain>
    </source>
</reference>
<protein>
    <submittedName>
        <fullName evidence="1">Uncharacterized protein</fullName>
    </submittedName>
</protein>
<accession>A0ACC2RQS2</accession>
<comment type="caution">
    <text evidence="1">The sequence shown here is derived from an EMBL/GenBank/DDBJ whole genome shotgun (WGS) entry which is preliminary data.</text>
</comment>
<organism evidence="1 2">
    <name type="scientific">Entomophthora muscae</name>
    <dbReference type="NCBI Taxonomy" id="34485"/>
    <lineage>
        <taxon>Eukaryota</taxon>
        <taxon>Fungi</taxon>
        <taxon>Fungi incertae sedis</taxon>
        <taxon>Zoopagomycota</taxon>
        <taxon>Entomophthoromycotina</taxon>
        <taxon>Entomophthoromycetes</taxon>
        <taxon>Entomophthorales</taxon>
        <taxon>Entomophthoraceae</taxon>
        <taxon>Entomophthora</taxon>
    </lineage>
</organism>
<proteinExistence type="predicted"/>
<gene>
    <name evidence="1" type="ORF">DSO57_1034086</name>
</gene>
<evidence type="ECO:0000313" key="2">
    <source>
        <dbReference type="Proteomes" id="UP001165960"/>
    </source>
</evidence>
<dbReference type="EMBL" id="QTSX02006668">
    <property type="protein sequence ID" value="KAJ9052443.1"/>
    <property type="molecule type" value="Genomic_DNA"/>
</dbReference>
<sequence>MKEQKPNIKELELEIRSCILSVAQESKSKEKESKTKYKESKILLKGSKYWQTHIVSLTSWVIYQKVSNGILLLRKHFPLLENDNLFQPVPGYDPGHTLGTDGQELHSLALFLGEFLITSSSSSRSKEKPMHPGQGSLEQL</sequence>
<name>A0ACC2RQS2_9FUNG</name>
<evidence type="ECO:0000313" key="1">
    <source>
        <dbReference type="EMBL" id="KAJ9052443.1"/>
    </source>
</evidence>